<dbReference type="PANTHER" id="PTHR21600:SF81">
    <property type="entry name" value="21S RRNA PSEUDOURIDINE(2819) SYNTHASE"/>
    <property type="match status" value="1"/>
</dbReference>
<accession>A0A9Q3E439</accession>
<evidence type="ECO:0000313" key="13">
    <source>
        <dbReference type="EMBL" id="MBW0511963.1"/>
    </source>
</evidence>
<comment type="caution">
    <text evidence="13">The sequence shown here is derived from an EMBL/GenBank/DDBJ whole genome shotgun (WGS) entry which is preliminary data.</text>
</comment>
<feature type="domain" description="Pseudouridine synthase RsuA/RluA-like" evidence="12">
    <location>
        <begin position="135"/>
        <end position="299"/>
    </location>
</feature>
<comment type="catalytic activity">
    <reaction evidence="5">
        <text>uridine(2819) in 21S rRNA = pseudouridine(2819) in 21S rRNA</text>
        <dbReference type="Rhea" id="RHEA:42556"/>
        <dbReference type="Rhea" id="RHEA-COMP:10113"/>
        <dbReference type="Rhea" id="RHEA-COMP:10114"/>
        <dbReference type="ChEBI" id="CHEBI:65314"/>
        <dbReference type="ChEBI" id="CHEBI:65315"/>
        <dbReference type="EC" id="5.4.99.43"/>
    </reaction>
</comment>
<dbReference type="PANTHER" id="PTHR21600">
    <property type="entry name" value="MITOCHONDRIAL RNA PSEUDOURIDINE SYNTHASE"/>
    <property type="match status" value="1"/>
</dbReference>
<evidence type="ECO:0000256" key="7">
    <source>
        <dbReference type="ARBA" id="ARBA00038947"/>
    </source>
</evidence>
<dbReference type="InterPro" id="IPR006145">
    <property type="entry name" value="PsdUridine_synth_RsuA/RluA"/>
</dbReference>
<dbReference type="AlphaFoldDB" id="A0A9Q3E439"/>
<keyword evidence="4" id="KW-0413">Isomerase</keyword>
<organism evidence="13 14">
    <name type="scientific">Austropuccinia psidii MF-1</name>
    <dbReference type="NCBI Taxonomy" id="1389203"/>
    <lineage>
        <taxon>Eukaryota</taxon>
        <taxon>Fungi</taxon>
        <taxon>Dikarya</taxon>
        <taxon>Basidiomycota</taxon>
        <taxon>Pucciniomycotina</taxon>
        <taxon>Pucciniomycetes</taxon>
        <taxon>Pucciniales</taxon>
        <taxon>Sphaerophragmiaceae</taxon>
        <taxon>Austropuccinia</taxon>
    </lineage>
</organism>
<dbReference type="Proteomes" id="UP000765509">
    <property type="component" value="Unassembled WGS sequence"/>
</dbReference>
<keyword evidence="3" id="KW-0496">Mitochondrion</keyword>
<evidence type="ECO:0000256" key="10">
    <source>
        <dbReference type="ARBA" id="ARBA00041978"/>
    </source>
</evidence>
<evidence type="ECO:0000256" key="2">
    <source>
        <dbReference type="ARBA" id="ARBA00010876"/>
    </source>
</evidence>
<evidence type="ECO:0000256" key="8">
    <source>
        <dbReference type="ARBA" id="ARBA00040626"/>
    </source>
</evidence>
<dbReference type="InterPro" id="IPR050188">
    <property type="entry name" value="RluA_PseudoU_synthase"/>
</dbReference>
<keyword evidence="14" id="KW-1185">Reference proteome</keyword>
<dbReference type="OrthoDB" id="428658at2759"/>
<comment type="function">
    <text evidence="6">Pseudouridylate synthase responsible for the pseudouridine-2819 formation in mitochondrial 21S rRNA. May modulate the efficiency or the fidelity of the mitochondrial translation machinery.</text>
</comment>
<evidence type="ECO:0000259" key="12">
    <source>
        <dbReference type="Pfam" id="PF00849"/>
    </source>
</evidence>
<protein>
    <recommendedName>
        <fullName evidence="8">21S rRNA pseudouridine(2819) synthase</fullName>
        <ecNumber evidence="7">5.4.99.43</ecNumber>
    </recommendedName>
    <alternativeName>
        <fullName evidence="10">Pseudouridine synthase 5</fullName>
    </alternativeName>
    <alternativeName>
        <fullName evidence="9">Pseudouridylate synthase PUS5</fullName>
    </alternativeName>
    <alternativeName>
        <fullName evidence="11">Uracil hydrolyase PUS5</fullName>
    </alternativeName>
</protein>
<dbReference type="Gene3D" id="3.30.2350.10">
    <property type="entry name" value="Pseudouridine synthase"/>
    <property type="match status" value="1"/>
</dbReference>
<evidence type="ECO:0000256" key="1">
    <source>
        <dbReference type="ARBA" id="ARBA00004173"/>
    </source>
</evidence>
<evidence type="ECO:0000256" key="6">
    <source>
        <dbReference type="ARBA" id="ARBA00037513"/>
    </source>
</evidence>
<dbReference type="GO" id="GO:0003723">
    <property type="term" value="F:RNA binding"/>
    <property type="evidence" value="ECO:0007669"/>
    <property type="project" value="InterPro"/>
</dbReference>
<evidence type="ECO:0000256" key="9">
    <source>
        <dbReference type="ARBA" id="ARBA00041561"/>
    </source>
</evidence>
<name>A0A9Q3E439_9BASI</name>
<gene>
    <name evidence="13" type="ORF">O181_051678</name>
</gene>
<dbReference type="InterPro" id="IPR020103">
    <property type="entry name" value="PsdUridine_synth_cat_dom_sf"/>
</dbReference>
<dbReference type="Pfam" id="PF00849">
    <property type="entry name" value="PseudoU_synth_2"/>
    <property type="match status" value="1"/>
</dbReference>
<dbReference type="PROSITE" id="PS01129">
    <property type="entry name" value="PSI_RLU"/>
    <property type="match status" value="1"/>
</dbReference>
<dbReference type="GO" id="GO:0000455">
    <property type="term" value="P:enzyme-directed rRNA pseudouridine synthesis"/>
    <property type="evidence" value="ECO:0007669"/>
    <property type="project" value="TreeGrafter"/>
</dbReference>
<evidence type="ECO:0000256" key="4">
    <source>
        <dbReference type="ARBA" id="ARBA00023235"/>
    </source>
</evidence>
<dbReference type="EC" id="5.4.99.43" evidence="7"/>
<dbReference type="GO" id="GO:0005739">
    <property type="term" value="C:mitochondrion"/>
    <property type="evidence" value="ECO:0007669"/>
    <property type="project" value="UniProtKB-SubCell"/>
</dbReference>
<reference evidence="13" key="1">
    <citation type="submission" date="2021-03" db="EMBL/GenBank/DDBJ databases">
        <title>Draft genome sequence of rust myrtle Austropuccinia psidii MF-1, a brazilian biotype.</title>
        <authorList>
            <person name="Quecine M.C."/>
            <person name="Pachon D.M.R."/>
            <person name="Bonatelli M.L."/>
            <person name="Correr F.H."/>
            <person name="Franceschini L.M."/>
            <person name="Leite T.F."/>
            <person name="Margarido G.R.A."/>
            <person name="Almeida C.A."/>
            <person name="Ferrarezi J.A."/>
            <person name="Labate C.A."/>
        </authorList>
    </citation>
    <scope>NUCLEOTIDE SEQUENCE</scope>
    <source>
        <strain evidence="13">MF-1</strain>
    </source>
</reference>
<evidence type="ECO:0000256" key="3">
    <source>
        <dbReference type="ARBA" id="ARBA00023128"/>
    </source>
</evidence>
<dbReference type="InterPro" id="IPR006224">
    <property type="entry name" value="PsdUridine_synth_RluA-like_CS"/>
</dbReference>
<dbReference type="EMBL" id="AVOT02022497">
    <property type="protein sequence ID" value="MBW0511963.1"/>
    <property type="molecule type" value="Genomic_DNA"/>
</dbReference>
<evidence type="ECO:0000313" key="14">
    <source>
        <dbReference type="Proteomes" id="UP000765509"/>
    </source>
</evidence>
<evidence type="ECO:0000256" key="5">
    <source>
        <dbReference type="ARBA" id="ARBA00036927"/>
    </source>
</evidence>
<comment type="subcellular location">
    <subcellularLocation>
        <location evidence="1">Mitochondrion</location>
    </subcellularLocation>
</comment>
<dbReference type="CDD" id="cd02869">
    <property type="entry name" value="PseudoU_synth_RluA_like"/>
    <property type="match status" value="1"/>
</dbReference>
<dbReference type="GO" id="GO:0160143">
    <property type="term" value="F:21S rRNA pseudouridine(2819) synthase activity"/>
    <property type="evidence" value="ECO:0007669"/>
    <property type="project" value="UniProtKB-EC"/>
</dbReference>
<comment type="similarity">
    <text evidence="2">Belongs to the pseudouridine synthase RluA family.</text>
</comment>
<sequence length="383" mass="44133">MKITNWASLTSSTMGSIRKRWSFHNRMIDPSMVRRSVDAIQVHSHIRSVQPINTISSYSIQRGANHHPSKSSIQNTDLYLKTKSQSGSEEPALQNSRPVKTDYKQPHKVEVMKRKQDEVEKTFKIPKILFKNEKVIVIDKPSGCGLHSQEGSESFIRWNLIIDHLENRFGKLFPVHRLDKGTSGAMILARSPIISRTLTNQFKNHQVKKTYLAVVQFLNHQEYNHLKIGPIQEGKNSGRIECMVRNRNDRMVIAEANRTESDSKQAITEWELVTATSNHAIIRLKPKTGRKHQLRLHCARFLGAPIVGDFKYDFTFLSRQSEKAIKHYLNRQSTGRVLLHCSELEFKLYRKEHPKQYSVLVQSSIHDDFRIVCDQLDLSTGSL</sequence>
<dbReference type="SUPFAM" id="SSF55120">
    <property type="entry name" value="Pseudouridine synthase"/>
    <property type="match status" value="1"/>
</dbReference>
<proteinExistence type="inferred from homology"/>
<evidence type="ECO:0000256" key="11">
    <source>
        <dbReference type="ARBA" id="ARBA00042700"/>
    </source>
</evidence>